<protein>
    <submittedName>
        <fullName evidence="2">Uncharacterized protein</fullName>
    </submittedName>
</protein>
<evidence type="ECO:0000313" key="3">
    <source>
        <dbReference type="Proteomes" id="UP000604083"/>
    </source>
</evidence>
<sequence length="57" mass="6107">MKMNLSTWFLLVTLFIGVLGLILAAGTATVVESVLLLAFLLITGVLAWAHQSQGHRA</sequence>
<name>A0A934RR45_9BACT</name>
<dbReference type="AlphaFoldDB" id="A0A934RR45"/>
<organism evidence="2 3">
    <name type="scientific">Roseibacillus ishigakijimensis</name>
    <dbReference type="NCBI Taxonomy" id="454146"/>
    <lineage>
        <taxon>Bacteria</taxon>
        <taxon>Pseudomonadati</taxon>
        <taxon>Verrucomicrobiota</taxon>
        <taxon>Verrucomicrobiia</taxon>
        <taxon>Verrucomicrobiales</taxon>
        <taxon>Verrucomicrobiaceae</taxon>
        <taxon>Roseibacillus</taxon>
    </lineage>
</organism>
<keyword evidence="1" id="KW-1133">Transmembrane helix</keyword>
<reference evidence="2" key="1">
    <citation type="submission" date="2021-01" db="EMBL/GenBank/DDBJ databases">
        <title>Modified the classification status of verrucomicrobia.</title>
        <authorList>
            <person name="Feng X."/>
        </authorList>
    </citation>
    <scope>NUCLEOTIDE SEQUENCE</scope>
    <source>
        <strain evidence="2">KCTC 12986</strain>
    </source>
</reference>
<gene>
    <name evidence="2" type="ORF">JIN78_15225</name>
</gene>
<comment type="caution">
    <text evidence="2">The sequence shown here is derived from an EMBL/GenBank/DDBJ whole genome shotgun (WGS) entry which is preliminary data.</text>
</comment>
<keyword evidence="3" id="KW-1185">Reference proteome</keyword>
<evidence type="ECO:0000313" key="2">
    <source>
        <dbReference type="EMBL" id="MBK1835420.1"/>
    </source>
</evidence>
<keyword evidence="1" id="KW-0472">Membrane</keyword>
<evidence type="ECO:0000256" key="1">
    <source>
        <dbReference type="SAM" id="Phobius"/>
    </source>
</evidence>
<dbReference type="Proteomes" id="UP000604083">
    <property type="component" value="Unassembled WGS sequence"/>
</dbReference>
<proteinExistence type="predicted"/>
<feature type="transmembrane region" description="Helical" evidence="1">
    <location>
        <begin position="34"/>
        <end position="50"/>
    </location>
</feature>
<dbReference type="RefSeq" id="WP_377174332.1">
    <property type="nucleotide sequence ID" value="NZ_JBHUJA010000031.1"/>
</dbReference>
<keyword evidence="1" id="KW-0812">Transmembrane</keyword>
<accession>A0A934RR45</accession>
<dbReference type="EMBL" id="JAENIO010000052">
    <property type="protein sequence ID" value="MBK1835420.1"/>
    <property type="molecule type" value="Genomic_DNA"/>
</dbReference>